<feature type="coiled-coil region" evidence="4">
    <location>
        <begin position="373"/>
        <end position="411"/>
    </location>
</feature>
<dbReference type="SMART" id="SM00248">
    <property type="entry name" value="ANK"/>
    <property type="match status" value="5"/>
</dbReference>
<evidence type="ECO:0000256" key="2">
    <source>
        <dbReference type="ARBA" id="ARBA00023043"/>
    </source>
</evidence>
<proteinExistence type="predicted"/>
<dbReference type="PROSITE" id="PS50088">
    <property type="entry name" value="ANK_REPEAT"/>
    <property type="match status" value="3"/>
</dbReference>
<dbReference type="OrthoDB" id="188462at2759"/>
<dbReference type="PANTHER" id="PTHR24171">
    <property type="entry name" value="ANKYRIN REPEAT DOMAIN-CONTAINING PROTEIN 39-RELATED"/>
    <property type="match status" value="1"/>
</dbReference>
<accession>A0A9N8E4T3</accession>
<dbReference type="InterPro" id="IPR036770">
    <property type="entry name" value="Ankyrin_rpt-contain_sf"/>
</dbReference>
<name>A0A9N8E4T3_9STRA</name>
<dbReference type="PROSITE" id="PS50297">
    <property type="entry name" value="ANK_REP_REGION"/>
    <property type="match status" value="3"/>
</dbReference>
<evidence type="ECO:0000313" key="7">
    <source>
        <dbReference type="Proteomes" id="UP001153069"/>
    </source>
</evidence>
<comment type="caution">
    <text evidence="6">The sequence shown here is derived from an EMBL/GenBank/DDBJ whole genome shotgun (WGS) entry which is preliminary data.</text>
</comment>
<keyword evidence="1" id="KW-0677">Repeat</keyword>
<dbReference type="Proteomes" id="UP001153069">
    <property type="component" value="Unassembled WGS sequence"/>
</dbReference>
<sequence length="783" mass="88334">MRDSLKQTWKQKQFESTLLTACNGGDQGRIRRLLEEKGDHITPNFQNEHGTTPLHFATSRTGCVLALLEFGANVNAQNEEGDTPLHWAVFWGKLGPIKALLEKGADPTLVNQNGQTPRQLALDQEKEISEDVIELLKIAEERYASGKKSQPPKVPVAHHGTSEKKTREDRHASPKEKPKPKVANQVASKKKTLQDLPPGEKKPRPKPRGVPSGRELERPQAPHGGKQEQQPQPAHKKLEQRSSSSSLKQTWKQKQFESTLLTACNGGLVSRIRRLLEQQGDYITPNFENEHGTTPLHYATGHRDCVQVLLEFGADINFQNDKGDSPLHWAVFFGKPGPIHLLLNGGANPTLVNHKGQTPLQMAQEETKTPDSVIQLLQEAEDLFRKKQQQRQELERENELRERQARLHQNALESQFETRAELDFEIQRLQRIVSTQGAQNVVDPSALEAALKAQEQVTLLTKLRKLAKFQWTVKDLTQQASALQSKVASMDLSLEKIETSKQLQELRERLQAEQQAHERLADDDDGEDDAETSLDHSSSQRGKTKSQINNHHHNTKKTMSINEPVMWGVSYDQLKDFRALVSKTFAGKNGNAQTQPTMHDVNQHILIPICQESNTSYALTLNPKGLRAEIFCTHCWDEPVIEFVTSLLEPFERFLKKPNFWICALALPQGNPQTLQAQLDRPIEASPFVAALQEASQFVVVRNPVTDLYSRMWCVCELIYAKQFGLVPDKTVVTGNHPFADRTTSCLEARASQPSDKGKILKHLLFQSDFQAIDSIINELRKF</sequence>
<feature type="compositionally biased region" description="Basic and acidic residues" evidence="5">
    <location>
        <begin position="509"/>
        <end position="520"/>
    </location>
</feature>
<evidence type="ECO:0000313" key="6">
    <source>
        <dbReference type="EMBL" id="CAB9512699.1"/>
    </source>
</evidence>
<dbReference type="Pfam" id="PF12796">
    <property type="entry name" value="Ank_2"/>
    <property type="match status" value="2"/>
</dbReference>
<organism evidence="6 7">
    <name type="scientific">Seminavis robusta</name>
    <dbReference type="NCBI Taxonomy" id="568900"/>
    <lineage>
        <taxon>Eukaryota</taxon>
        <taxon>Sar</taxon>
        <taxon>Stramenopiles</taxon>
        <taxon>Ochrophyta</taxon>
        <taxon>Bacillariophyta</taxon>
        <taxon>Bacillariophyceae</taxon>
        <taxon>Bacillariophycidae</taxon>
        <taxon>Naviculales</taxon>
        <taxon>Naviculaceae</taxon>
        <taxon>Seminavis</taxon>
    </lineage>
</organism>
<reference evidence="6" key="1">
    <citation type="submission" date="2020-06" db="EMBL/GenBank/DDBJ databases">
        <authorList>
            <consortium name="Plant Systems Biology data submission"/>
        </authorList>
    </citation>
    <scope>NUCLEOTIDE SEQUENCE</scope>
    <source>
        <strain evidence="6">D6</strain>
    </source>
</reference>
<feature type="compositionally biased region" description="Acidic residues" evidence="5">
    <location>
        <begin position="521"/>
        <end position="532"/>
    </location>
</feature>
<evidence type="ECO:0000256" key="5">
    <source>
        <dbReference type="SAM" id="MobiDB-lite"/>
    </source>
</evidence>
<dbReference type="InterPro" id="IPR002110">
    <property type="entry name" value="Ankyrin_rpt"/>
</dbReference>
<dbReference type="SUPFAM" id="SSF48403">
    <property type="entry name" value="Ankyrin repeat"/>
    <property type="match status" value="2"/>
</dbReference>
<keyword evidence="2 3" id="KW-0040">ANK repeat</keyword>
<feature type="repeat" description="ANK" evidence="3">
    <location>
        <begin position="291"/>
        <end position="321"/>
    </location>
</feature>
<feature type="repeat" description="ANK" evidence="3">
    <location>
        <begin position="80"/>
        <end position="112"/>
    </location>
</feature>
<protein>
    <submittedName>
        <fullName evidence="6">Ankyrin 3, node of Ranvier (Ankyrin G)</fullName>
    </submittedName>
</protein>
<feature type="compositionally biased region" description="Basic and acidic residues" evidence="5">
    <location>
        <begin position="160"/>
        <end position="179"/>
    </location>
</feature>
<dbReference type="AlphaFoldDB" id="A0A9N8E4T3"/>
<feature type="compositionally biased region" description="Polar residues" evidence="5">
    <location>
        <begin position="535"/>
        <end position="549"/>
    </location>
</feature>
<gene>
    <name evidence="6" type="ORF">SEMRO_550_G164790.1</name>
</gene>
<feature type="region of interest" description="Disordered" evidence="5">
    <location>
        <begin position="509"/>
        <end position="559"/>
    </location>
</feature>
<feature type="region of interest" description="Disordered" evidence="5">
    <location>
        <begin position="144"/>
        <end position="250"/>
    </location>
</feature>
<evidence type="ECO:0000256" key="1">
    <source>
        <dbReference type="ARBA" id="ARBA00022737"/>
    </source>
</evidence>
<feature type="repeat" description="ANK" evidence="3">
    <location>
        <begin position="322"/>
        <end position="354"/>
    </location>
</feature>
<keyword evidence="7" id="KW-1185">Reference proteome</keyword>
<dbReference type="Gene3D" id="1.25.40.20">
    <property type="entry name" value="Ankyrin repeat-containing domain"/>
    <property type="match status" value="2"/>
</dbReference>
<keyword evidence="4" id="KW-0175">Coiled coil</keyword>
<feature type="compositionally biased region" description="Polar residues" evidence="5">
    <location>
        <begin position="241"/>
        <end position="250"/>
    </location>
</feature>
<dbReference type="EMBL" id="CAICTM010000549">
    <property type="protein sequence ID" value="CAB9512699.1"/>
    <property type="molecule type" value="Genomic_DNA"/>
</dbReference>
<evidence type="ECO:0000256" key="3">
    <source>
        <dbReference type="PROSITE-ProRule" id="PRU00023"/>
    </source>
</evidence>
<evidence type="ECO:0000256" key="4">
    <source>
        <dbReference type="SAM" id="Coils"/>
    </source>
</evidence>